<dbReference type="Gene3D" id="1.10.260.40">
    <property type="entry name" value="lambda repressor-like DNA-binding domains"/>
    <property type="match status" value="1"/>
</dbReference>
<name>A0A3S9WDJ9_9MICO</name>
<gene>
    <name evidence="6" type="primary">ccpA_4</name>
    <name evidence="6" type="ORF">CVS47_02763</name>
</gene>
<dbReference type="Pfam" id="PF00356">
    <property type="entry name" value="LacI"/>
    <property type="match status" value="1"/>
</dbReference>
<dbReference type="InterPro" id="IPR010982">
    <property type="entry name" value="Lambda_DNA-bd_dom_sf"/>
</dbReference>
<sequence length="342" mass="34642">MTARVTLREIAAETGVSLTTVSKVLNGGSDVSSATRGAIEEQLRLRGYRRRGGAGRREYIEVVLPRLHGEEMLELVDGILAVATAEGMAVSLALSGDARSAATEWTDAAVRRRPAGVIVLASGLPPGARENLDRAGVPVVLVDPAGDPQVGVAAVGAAHWTGGLAATRHLLDLGHRRIAAIMGPSSDMSSVARMDGCRAALSGADLEVAPAWARFAPSDADGGEACARELLGAASQPSAIVAGSDAQAVGVIRAARGLGLSVPAALSVVGVGGLATAELSTPRLTTVRLPLREIAETAARAVLRPDEDGAAAPRRVELATTLVVGGSTAPPAGDADAARPRA</sequence>
<evidence type="ECO:0000313" key="6">
    <source>
        <dbReference type="EMBL" id="AZS38112.1"/>
    </source>
</evidence>
<dbReference type="InterPro" id="IPR046335">
    <property type="entry name" value="LacI/GalR-like_sensor"/>
</dbReference>
<dbReference type="EMBL" id="CP031423">
    <property type="protein sequence ID" value="AZS38112.1"/>
    <property type="molecule type" value="Genomic_DNA"/>
</dbReference>
<accession>A0A3S9WDJ9</accession>
<dbReference type="GO" id="GO:0003700">
    <property type="term" value="F:DNA-binding transcription factor activity"/>
    <property type="evidence" value="ECO:0007669"/>
    <property type="project" value="TreeGrafter"/>
</dbReference>
<keyword evidence="7" id="KW-1185">Reference proteome</keyword>
<dbReference type="PROSITE" id="PS00356">
    <property type="entry name" value="HTH_LACI_1"/>
    <property type="match status" value="1"/>
</dbReference>
<reference evidence="6 7" key="1">
    <citation type="submission" date="2018-08" db="EMBL/GenBank/DDBJ databases">
        <title>Microbacterium lemovicicum sp. nov., a bacterium isolated from a natural uranium-rich soil.</title>
        <authorList>
            <person name="ORTET P."/>
        </authorList>
    </citation>
    <scope>NUCLEOTIDE SEQUENCE [LARGE SCALE GENOMIC DNA]</scope>
    <source>
        <strain evidence="6 7">Viu22</strain>
    </source>
</reference>
<dbReference type="SUPFAM" id="SSF47413">
    <property type="entry name" value="lambda repressor-like DNA-binding domains"/>
    <property type="match status" value="1"/>
</dbReference>
<evidence type="ECO:0000256" key="4">
    <source>
        <dbReference type="SAM" id="MobiDB-lite"/>
    </source>
</evidence>
<dbReference type="InterPro" id="IPR028082">
    <property type="entry name" value="Peripla_BP_I"/>
</dbReference>
<dbReference type="Proteomes" id="UP000276888">
    <property type="component" value="Chromosome"/>
</dbReference>
<dbReference type="CDD" id="cd01392">
    <property type="entry name" value="HTH_LacI"/>
    <property type="match status" value="1"/>
</dbReference>
<feature type="domain" description="HTH lacI-type" evidence="5">
    <location>
        <begin position="5"/>
        <end position="41"/>
    </location>
</feature>
<organism evidence="6 7">
    <name type="scientific">Microbacterium lemovicicum</name>
    <dbReference type="NCBI Taxonomy" id="1072463"/>
    <lineage>
        <taxon>Bacteria</taxon>
        <taxon>Bacillati</taxon>
        <taxon>Actinomycetota</taxon>
        <taxon>Actinomycetes</taxon>
        <taxon>Micrococcales</taxon>
        <taxon>Microbacteriaceae</taxon>
        <taxon>Microbacterium</taxon>
    </lineage>
</organism>
<dbReference type="GO" id="GO:0000976">
    <property type="term" value="F:transcription cis-regulatory region binding"/>
    <property type="evidence" value="ECO:0007669"/>
    <property type="project" value="TreeGrafter"/>
</dbReference>
<dbReference type="PANTHER" id="PTHR30146">
    <property type="entry name" value="LACI-RELATED TRANSCRIPTIONAL REPRESSOR"/>
    <property type="match status" value="1"/>
</dbReference>
<dbReference type="PROSITE" id="PS50932">
    <property type="entry name" value="HTH_LACI_2"/>
    <property type="match status" value="1"/>
</dbReference>
<dbReference type="OrthoDB" id="3227375at2"/>
<keyword evidence="2" id="KW-0238">DNA-binding</keyword>
<dbReference type="SUPFAM" id="SSF53822">
    <property type="entry name" value="Periplasmic binding protein-like I"/>
    <property type="match status" value="1"/>
</dbReference>
<evidence type="ECO:0000313" key="7">
    <source>
        <dbReference type="Proteomes" id="UP000276888"/>
    </source>
</evidence>
<dbReference type="PANTHER" id="PTHR30146:SF153">
    <property type="entry name" value="LACTOSE OPERON REPRESSOR"/>
    <property type="match status" value="1"/>
</dbReference>
<dbReference type="KEGG" id="mlv:CVS47_02763"/>
<dbReference type="AlphaFoldDB" id="A0A3S9WDJ9"/>
<dbReference type="Pfam" id="PF13377">
    <property type="entry name" value="Peripla_BP_3"/>
    <property type="match status" value="1"/>
</dbReference>
<feature type="region of interest" description="Disordered" evidence="4">
    <location>
        <begin position="323"/>
        <end position="342"/>
    </location>
</feature>
<keyword evidence="1" id="KW-0805">Transcription regulation</keyword>
<proteinExistence type="predicted"/>
<evidence type="ECO:0000256" key="3">
    <source>
        <dbReference type="ARBA" id="ARBA00023163"/>
    </source>
</evidence>
<evidence type="ECO:0000259" key="5">
    <source>
        <dbReference type="PROSITE" id="PS50932"/>
    </source>
</evidence>
<evidence type="ECO:0000256" key="1">
    <source>
        <dbReference type="ARBA" id="ARBA00023015"/>
    </source>
</evidence>
<dbReference type="SMART" id="SM00354">
    <property type="entry name" value="HTH_LACI"/>
    <property type="match status" value="1"/>
</dbReference>
<protein>
    <submittedName>
        <fullName evidence="6">Catabolite control protein A</fullName>
    </submittedName>
</protein>
<dbReference type="Gene3D" id="3.40.50.2300">
    <property type="match status" value="2"/>
</dbReference>
<dbReference type="RefSeq" id="WP_127096585.1">
    <property type="nucleotide sequence ID" value="NZ_CP031423.1"/>
</dbReference>
<evidence type="ECO:0000256" key="2">
    <source>
        <dbReference type="ARBA" id="ARBA00023125"/>
    </source>
</evidence>
<keyword evidence="3" id="KW-0804">Transcription</keyword>
<dbReference type="InterPro" id="IPR000843">
    <property type="entry name" value="HTH_LacI"/>
</dbReference>